<organism evidence="4 5">
    <name type="scientific">Xylona heveae (strain CBS 132557 / TC161)</name>
    <dbReference type="NCBI Taxonomy" id="1328760"/>
    <lineage>
        <taxon>Eukaryota</taxon>
        <taxon>Fungi</taxon>
        <taxon>Dikarya</taxon>
        <taxon>Ascomycota</taxon>
        <taxon>Pezizomycotina</taxon>
        <taxon>Xylonomycetes</taxon>
        <taxon>Xylonales</taxon>
        <taxon>Xylonaceae</taxon>
        <taxon>Xylona</taxon>
    </lineage>
</organism>
<evidence type="ECO:0000313" key="4">
    <source>
        <dbReference type="EMBL" id="KZF20875.1"/>
    </source>
</evidence>
<keyword evidence="5" id="KW-1185">Reference proteome</keyword>
<keyword evidence="1" id="KW-0539">Nucleus</keyword>
<sequence length="431" mass="45981">MAAPPPTQARPVAPHEPSGNPMSNRLELSPAPSGHVLKTAIPGPPRRRSSKGAGPTVLKRAVSTPNVRALASADSSSLPSSADKRRNKLGYHRTSVACGHCRRRKIRCLLALDDPQGRCSNCIRLKKECNFFPVDQQPQERRQRTGSKIDAISAEASTSSSPSPTLATGPTLDQVGVFPQYSPVPLDSRQSMLSTSGVSGMASRTAPLVPRSSFDYASDVERAPQWETSPLVQQSPGGIGKQMMEEPSTSYWRLTDPAVATGFTPFDLSPSVNQPVYPSSSAGMFPSEVTGTESVWPMPTRSLSFDQVNTLPQVNSGFQPFRPSVPRRIPTDPPSLDTSNTPSTDSIGDPTSATMTAAPSSHPMQAFGYPTGWGGFPGHTAGAMARKFPDGFNGWYGDSAPLAQVQEEDSGPPYMNGVPPSFFPADQYNPG</sequence>
<dbReference type="PROSITE" id="PS00463">
    <property type="entry name" value="ZN2_CY6_FUNGAL_1"/>
    <property type="match status" value="1"/>
</dbReference>
<reference evidence="4 5" key="1">
    <citation type="journal article" date="2016" name="Fungal Biol.">
        <title>The genome of Xylona heveae provides a window into fungal endophytism.</title>
        <authorList>
            <person name="Gazis R."/>
            <person name="Kuo A."/>
            <person name="Riley R."/>
            <person name="LaButti K."/>
            <person name="Lipzen A."/>
            <person name="Lin J."/>
            <person name="Amirebrahimi M."/>
            <person name="Hesse C.N."/>
            <person name="Spatafora J.W."/>
            <person name="Henrissat B."/>
            <person name="Hainaut M."/>
            <person name="Grigoriev I.V."/>
            <person name="Hibbett D.S."/>
        </authorList>
    </citation>
    <scope>NUCLEOTIDE SEQUENCE [LARGE SCALE GENOMIC DNA]</scope>
    <source>
        <strain evidence="4 5">TC161</strain>
    </source>
</reference>
<dbReference type="Proteomes" id="UP000076632">
    <property type="component" value="Unassembled WGS sequence"/>
</dbReference>
<evidence type="ECO:0000259" key="3">
    <source>
        <dbReference type="PROSITE" id="PS50048"/>
    </source>
</evidence>
<dbReference type="GeneID" id="28896398"/>
<dbReference type="GO" id="GO:0000981">
    <property type="term" value="F:DNA-binding transcription factor activity, RNA polymerase II-specific"/>
    <property type="evidence" value="ECO:0007669"/>
    <property type="project" value="InterPro"/>
</dbReference>
<proteinExistence type="predicted"/>
<dbReference type="Pfam" id="PF00172">
    <property type="entry name" value="Zn_clus"/>
    <property type="match status" value="1"/>
</dbReference>
<feature type="compositionally biased region" description="Low complexity" evidence="2">
    <location>
        <begin position="153"/>
        <end position="171"/>
    </location>
</feature>
<feature type="domain" description="Zn(2)-C6 fungal-type" evidence="3">
    <location>
        <begin position="97"/>
        <end position="131"/>
    </location>
</feature>
<dbReference type="AlphaFoldDB" id="A0A165FE63"/>
<dbReference type="OrthoDB" id="4150019at2759"/>
<dbReference type="Gene3D" id="4.10.240.10">
    <property type="entry name" value="Zn(2)-C6 fungal-type DNA-binding domain"/>
    <property type="match status" value="1"/>
</dbReference>
<dbReference type="SMART" id="SM00066">
    <property type="entry name" value="GAL4"/>
    <property type="match status" value="1"/>
</dbReference>
<dbReference type="PROSITE" id="PS50048">
    <property type="entry name" value="ZN2_CY6_FUNGAL_2"/>
    <property type="match status" value="1"/>
</dbReference>
<dbReference type="PANTHER" id="PTHR31668">
    <property type="entry name" value="GLUCOSE TRANSPORT TRANSCRIPTION REGULATOR RGT1-RELATED-RELATED"/>
    <property type="match status" value="1"/>
</dbReference>
<feature type="region of interest" description="Disordered" evidence="2">
    <location>
        <begin position="153"/>
        <end position="172"/>
    </location>
</feature>
<dbReference type="GO" id="GO:0008270">
    <property type="term" value="F:zinc ion binding"/>
    <property type="evidence" value="ECO:0007669"/>
    <property type="project" value="InterPro"/>
</dbReference>
<gene>
    <name evidence="4" type="ORF">L228DRAFT_240605</name>
</gene>
<dbReference type="InterPro" id="IPR036864">
    <property type="entry name" value="Zn2-C6_fun-type_DNA-bd_sf"/>
</dbReference>
<protein>
    <recommendedName>
        <fullName evidence="3">Zn(2)-C6 fungal-type domain-containing protein</fullName>
    </recommendedName>
</protein>
<dbReference type="SUPFAM" id="SSF57701">
    <property type="entry name" value="Zn2/Cys6 DNA-binding domain"/>
    <property type="match status" value="1"/>
</dbReference>
<evidence type="ECO:0000256" key="1">
    <source>
        <dbReference type="ARBA" id="ARBA00023242"/>
    </source>
</evidence>
<dbReference type="InParanoid" id="A0A165FE63"/>
<feature type="region of interest" description="Disordered" evidence="2">
    <location>
        <begin position="316"/>
        <end position="359"/>
    </location>
</feature>
<evidence type="ECO:0000313" key="5">
    <source>
        <dbReference type="Proteomes" id="UP000076632"/>
    </source>
</evidence>
<feature type="region of interest" description="Disordered" evidence="2">
    <location>
        <begin position="407"/>
        <end position="431"/>
    </location>
</feature>
<feature type="region of interest" description="Disordered" evidence="2">
    <location>
        <begin position="1"/>
        <end position="58"/>
    </location>
</feature>
<feature type="compositionally biased region" description="Polar residues" evidence="2">
    <location>
        <begin position="336"/>
        <end position="359"/>
    </location>
</feature>
<dbReference type="InterPro" id="IPR050797">
    <property type="entry name" value="Carb_Metab_Trans_Reg"/>
</dbReference>
<dbReference type="RefSeq" id="XP_018186430.1">
    <property type="nucleotide sequence ID" value="XM_018331261.1"/>
</dbReference>
<dbReference type="EMBL" id="KV407462">
    <property type="protein sequence ID" value="KZF20875.1"/>
    <property type="molecule type" value="Genomic_DNA"/>
</dbReference>
<evidence type="ECO:0000256" key="2">
    <source>
        <dbReference type="SAM" id="MobiDB-lite"/>
    </source>
</evidence>
<dbReference type="CDD" id="cd00067">
    <property type="entry name" value="GAL4"/>
    <property type="match status" value="1"/>
</dbReference>
<dbReference type="InterPro" id="IPR001138">
    <property type="entry name" value="Zn2Cys6_DnaBD"/>
</dbReference>
<name>A0A165FE63_XYLHT</name>
<dbReference type="STRING" id="1328760.A0A165FE63"/>
<accession>A0A165FE63</accession>